<evidence type="ECO:0000256" key="1">
    <source>
        <dbReference type="PROSITE-ProRule" id="PRU00047"/>
    </source>
</evidence>
<evidence type="ECO:0000259" key="3">
    <source>
        <dbReference type="PROSITE" id="PS50158"/>
    </source>
</evidence>
<dbReference type="SUPFAM" id="SSF56672">
    <property type="entry name" value="DNA/RNA polymerases"/>
    <property type="match status" value="1"/>
</dbReference>
<keyword evidence="1" id="KW-0863">Zinc-finger</keyword>
<dbReference type="Pfam" id="PF07727">
    <property type="entry name" value="RVT_2"/>
    <property type="match status" value="1"/>
</dbReference>
<dbReference type="Pfam" id="PF00098">
    <property type="entry name" value="zf-CCHC"/>
    <property type="match status" value="1"/>
</dbReference>
<organism evidence="4 5">
    <name type="scientific">Tanacetum coccineum</name>
    <dbReference type="NCBI Taxonomy" id="301880"/>
    <lineage>
        <taxon>Eukaryota</taxon>
        <taxon>Viridiplantae</taxon>
        <taxon>Streptophyta</taxon>
        <taxon>Embryophyta</taxon>
        <taxon>Tracheophyta</taxon>
        <taxon>Spermatophyta</taxon>
        <taxon>Magnoliopsida</taxon>
        <taxon>eudicotyledons</taxon>
        <taxon>Gunneridae</taxon>
        <taxon>Pentapetalae</taxon>
        <taxon>asterids</taxon>
        <taxon>campanulids</taxon>
        <taxon>Asterales</taxon>
        <taxon>Asteraceae</taxon>
        <taxon>Asteroideae</taxon>
        <taxon>Anthemideae</taxon>
        <taxon>Anthemidinae</taxon>
        <taxon>Tanacetum</taxon>
    </lineage>
</organism>
<dbReference type="InterPro" id="IPR001878">
    <property type="entry name" value="Znf_CCHC"/>
</dbReference>
<evidence type="ECO:0000256" key="2">
    <source>
        <dbReference type="SAM" id="MobiDB-lite"/>
    </source>
</evidence>
<feature type="region of interest" description="Disordered" evidence="2">
    <location>
        <begin position="1"/>
        <end position="30"/>
    </location>
</feature>
<protein>
    <submittedName>
        <fullName evidence="4">Retrovirus-related pol polyprotein from transposon TNT 1-94</fullName>
    </submittedName>
</protein>
<reference evidence="4" key="1">
    <citation type="journal article" date="2022" name="Int. J. Mol. Sci.">
        <title>Draft Genome of Tanacetum Coccineum: Genomic Comparison of Closely Related Tanacetum-Family Plants.</title>
        <authorList>
            <person name="Yamashiro T."/>
            <person name="Shiraishi A."/>
            <person name="Nakayama K."/>
            <person name="Satake H."/>
        </authorList>
    </citation>
    <scope>NUCLEOTIDE SEQUENCE</scope>
</reference>
<gene>
    <name evidence="4" type="ORF">Tco_0940970</name>
</gene>
<keyword evidence="5" id="KW-1185">Reference proteome</keyword>
<dbReference type="InterPro" id="IPR043502">
    <property type="entry name" value="DNA/RNA_pol_sf"/>
</dbReference>
<reference evidence="4" key="2">
    <citation type="submission" date="2022-01" db="EMBL/GenBank/DDBJ databases">
        <authorList>
            <person name="Yamashiro T."/>
            <person name="Shiraishi A."/>
            <person name="Satake H."/>
            <person name="Nakayama K."/>
        </authorList>
    </citation>
    <scope>NUCLEOTIDE SEQUENCE</scope>
</reference>
<evidence type="ECO:0000313" key="5">
    <source>
        <dbReference type="Proteomes" id="UP001151760"/>
    </source>
</evidence>
<proteinExistence type="predicted"/>
<keyword evidence="1" id="KW-0479">Metal-binding</keyword>
<comment type="caution">
    <text evidence="4">The sequence shown here is derived from an EMBL/GenBank/DDBJ whole genome shotgun (WGS) entry which is preliminary data.</text>
</comment>
<sequence length="327" mass="37020">MLKSSTIFDNSTQQDTQPTSNVQPTTEPIPLTTNVNVEENNTEQAADAQFVPYEFFNPFSKGYAHEEGVDFEESCAPVARLEAVRIFVAYAAHKSFPIYQMDVKTAFLNGPLKEEVYVAQPDGFIDPDHPEKFYYLRKALYGLKQAPRAWYDELLNFPMTKGFTKGEALVLIYNRFAQSHDPLALVVHTGSSSRIPSPYYVTHPSSVANCDDDYQGDAFQNNYEDPLTSAMMLLACTITQLFSNPINNRSAANVQCYNCSEKGHYVRNCPKPRVRDSKYFMEQMLLAKQDEEGVALTDEQNDFLVADATRMEDIEELNTNICLMARI</sequence>
<dbReference type="Gene3D" id="4.10.60.10">
    <property type="entry name" value="Zinc finger, CCHC-type"/>
    <property type="match status" value="1"/>
</dbReference>
<keyword evidence="1" id="KW-0862">Zinc</keyword>
<dbReference type="EMBL" id="BQNB010015532">
    <property type="protein sequence ID" value="GJT41105.1"/>
    <property type="molecule type" value="Genomic_DNA"/>
</dbReference>
<dbReference type="InterPro" id="IPR036875">
    <property type="entry name" value="Znf_CCHC_sf"/>
</dbReference>
<feature type="compositionally biased region" description="Polar residues" evidence="2">
    <location>
        <begin position="1"/>
        <end position="26"/>
    </location>
</feature>
<dbReference type="Proteomes" id="UP001151760">
    <property type="component" value="Unassembled WGS sequence"/>
</dbReference>
<dbReference type="InterPro" id="IPR013103">
    <property type="entry name" value="RVT_2"/>
</dbReference>
<dbReference type="SMART" id="SM00343">
    <property type="entry name" value="ZnF_C2HC"/>
    <property type="match status" value="1"/>
</dbReference>
<dbReference type="PROSITE" id="PS50158">
    <property type="entry name" value="ZF_CCHC"/>
    <property type="match status" value="1"/>
</dbReference>
<name>A0ABQ5DPI5_9ASTR</name>
<evidence type="ECO:0000313" key="4">
    <source>
        <dbReference type="EMBL" id="GJT41105.1"/>
    </source>
</evidence>
<feature type="domain" description="CCHC-type" evidence="3">
    <location>
        <begin position="256"/>
        <end position="271"/>
    </location>
</feature>
<dbReference type="SUPFAM" id="SSF57756">
    <property type="entry name" value="Retrovirus zinc finger-like domains"/>
    <property type="match status" value="1"/>
</dbReference>
<accession>A0ABQ5DPI5</accession>